<dbReference type="Proteomes" id="UP000724584">
    <property type="component" value="Unassembled WGS sequence"/>
</dbReference>
<accession>A0ACB7PU44</accession>
<name>A0ACB7PU44_9PEZI</name>
<feature type="non-terminal residue" evidence="1">
    <location>
        <position position="199"/>
    </location>
</feature>
<reference evidence="1 2" key="1">
    <citation type="journal article" date="2021" name="Nat. Commun.">
        <title>Genetic determinants of endophytism in the Arabidopsis root mycobiome.</title>
        <authorList>
            <person name="Mesny F."/>
            <person name="Miyauchi S."/>
            <person name="Thiergart T."/>
            <person name="Pickel B."/>
            <person name="Atanasova L."/>
            <person name="Karlsson M."/>
            <person name="Huettel B."/>
            <person name="Barry K.W."/>
            <person name="Haridas S."/>
            <person name="Chen C."/>
            <person name="Bauer D."/>
            <person name="Andreopoulos W."/>
            <person name="Pangilinan J."/>
            <person name="LaButti K."/>
            <person name="Riley R."/>
            <person name="Lipzen A."/>
            <person name="Clum A."/>
            <person name="Drula E."/>
            <person name="Henrissat B."/>
            <person name="Kohler A."/>
            <person name="Grigoriev I.V."/>
            <person name="Martin F.M."/>
            <person name="Hacquard S."/>
        </authorList>
    </citation>
    <scope>NUCLEOTIDE SEQUENCE [LARGE SCALE GENOMIC DNA]</scope>
    <source>
        <strain evidence="1 2">MPI-SDFR-AT-0079</strain>
    </source>
</reference>
<sequence length="199" mass="23058">MPNLVAIDVSVTDDRIRLVFSDRAVASAYAAYLRAQDLRPPQYQTIPGYQRSPQLHTTTKEVSLSLPNFITWFITCRLPDDEDAVTFTFMDEHEAHAARWADAMLLFEPAPRGPASESSSTAVGDEDDYYDYDDSSSHHSSSHHPFTNNSNSHYHNYRNNNSPHHHHQINHRTSPIKQLHVRRLWNRARLLKRLEDLRR</sequence>
<organism evidence="1 2">
    <name type="scientific">Chaetomium tenue</name>
    <dbReference type="NCBI Taxonomy" id="1854479"/>
    <lineage>
        <taxon>Eukaryota</taxon>
        <taxon>Fungi</taxon>
        <taxon>Dikarya</taxon>
        <taxon>Ascomycota</taxon>
        <taxon>Pezizomycotina</taxon>
        <taxon>Sordariomycetes</taxon>
        <taxon>Sordariomycetidae</taxon>
        <taxon>Sordariales</taxon>
        <taxon>Chaetomiaceae</taxon>
        <taxon>Chaetomium</taxon>
    </lineage>
</organism>
<keyword evidence="2" id="KW-1185">Reference proteome</keyword>
<gene>
    <name evidence="1" type="ORF">F5144DRAFT_461125</name>
</gene>
<evidence type="ECO:0000313" key="1">
    <source>
        <dbReference type="EMBL" id="KAH6651294.1"/>
    </source>
</evidence>
<evidence type="ECO:0000313" key="2">
    <source>
        <dbReference type="Proteomes" id="UP000724584"/>
    </source>
</evidence>
<proteinExistence type="predicted"/>
<protein>
    <submittedName>
        <fullName evidence="1">Uncharacterized protein</fullName>
    </submittedName>
</protein>
<dbReference type="EMBL" id="JAGIZQ010000001">
    <property type="protein sequence ID" value="KAH6651294.1"/>
    <property type="molecule type" value="Genomic_DNA"/>
</dbReference>
<comment type="caution">
    <text evidence="1">The sequence shown here is derived from an EMBL/GenBank/DDBJ whole genome shotgun (WGS) entry which is preliminary data.</text>
</comment>